<dbReference type="RefSeq" id="WP_369203178.1">
    <property type="nucleotide sequence ID" value="NZ_JBFNXQ010000006.1"/>
</dbReference>
<feature type="coiled-coil region" evidence="1">
    <location>
        <begin position="24"/>
        <end position="51"/>
    </location>
</feature>
<keyword evidence="1" id="KW-0175">Coiled coil</keyword>
<name>A0ABV3XA28_9ACTN</name>
<sequence length="61" mass="6909">MGDQSTPRGGLSSQLDHAEERYHLEVLSDAIWDLEGQLAQVKAQRAELMNSLQADRRSSRR</sequence>
<organism evidence="2 3">
    <name type="scientific">Geodermatophilus maliterrae</name>
    <dbReference type="NCBI Taxonomy" id="3162531"/>
    <lineage>
        <taxon>Bacteria</taxon>
        <taxon>Bacillati</taxon>
        <taxon>Actinomycetota</taxon>
        <taxon>Actinomycetes</taxon>
        <taxon>Geodermatophilales</taxon>
        <taxon>Geodermatophilaceae</taxon>
        <taxon>Geodermatophilus</taxon>
    </lineage>
</organism>
<protein>
    <submittedName>
        <fullName evidence="2">Uncharacterized protein</fullName>
    </submittedName>
</protein>
<evidence type="ECO:0000313" key="3">
    <source>
        <dbReference type="Proteomes" id="UP001560045"/>
    </source>
</evidence>
<evidence type="ECO:0000313" key="2">
    <source>
        <dbReference type="EMBL" id="MEX5717390.1"/>
    </source>
</evidence>
<reference evidence="2 3" key="1">
    <citation type="submission" date="2024-06" db="EMBL/GenBank/DDBJ databases">
        <title>Draft genome sequence of Geodermatophilus badlandi, a novel member of the Geodermatophilaceae isolated from badland sedimentary rocks in the Red desert, Wyoming, USA.</title>
        <authorList>
            <person name="Ben Tekaya S."/>
            <person name="Nouioui I."/>
            <person name="Flores G.M."/>
            <person name="Shaal M.N."/>
            <person name="Bredoire F."/>
            <person name="Basile F."/>
            <person name="Van Diepen L."/>
            <person name="Ward N.L."/>
        </authorList>
    </citation>
    <scope>NUCLEOTIDE SEQUENCE [LARGE SCALE GENOMIC DNA]</scope>
    <source>
        <strain evidence="2 3">WL48A</strain>
    </source>
</reference>
<keyword evidence="3" id="KW-1185">Reference proteome</keyword>
<dbReference type="Proteomes" id="UP001560045">
    <property type="component" value="Unassembled WGS sequence"/>
</dbReference>
<comment type="caution">
    <text evidence="2">The sequence shown here is derived from an EMBL/GenBank/DDBJ whole genome shotgun (WGS) entry which is preliminary data.</text>
</comment>
<dbReference type="EMBL" id="JBFNXQ010000006">
    <property type="protein sequence ID" value="MEX5717390.1"/>
    <property type="molecule type" value="Genomic_DNA"/>
</dbReference>
<proteinExistence type="predicted"/>
<accession>A0ABV3XA28</accession>
<evidence type="ECO:0000256" key="1">
    <source>
        <dbReference type="SAM" id="Coils"/>
    </source>
</evidence>
<gene>
    <name evidence="2" type="ORF">ABQ292_03285</name>
</gene>